<dbReference type="InterPro" id="IPR003494">
    <property type="entry name" value="SHS2_FtsA"/>
</dbReference>
<evidence type="ECO:0000313" key="8">
    <source>
        <dbReference type="EMBL" id="OGN04546.1"/>
    </source>
</evidence>
<comment type="subunit">
    <text evidence="5">Self-interacts. Interacts with FtsZ.</text>
</comment>
<dbReference type="Gene3D" id="3.30.420.40">
    <property type="match status" value="2"/>
</dbReference>
<keyword evidence="2 5" id="KW-0132">Cell division</keyword>
<comment type="caution">
    <text evidence="8">The sequence shown here is derived from an EMBL/GenBank/DDBJ whole genome shotgun (WGS) entry which is preliminary data.</text>
</comment>
<dbReference type="InterPro" id="IPR020823">
    <property type="entry name" value="Cell_div_FtsA"/>
</dbReference>
<evidence type="ECO:0000313" key="9">
    <source>
        <dbReference type="Proteomes" id="UP000177507"/>
    </source>
</evidence>
<dbReference type="SUPFAM" id="SSF53067">
    <property type="entry name" value="Actin-like ATPase domain"/>
    <property type="match status" value="2"/>
</dbReference>
<reference evidence="8 9" key="1">
    <citation type="journal article" date="2016" name="Nat. Commun.">
        <title>Thousands of microbial genomes shed light on interconnected biogeochemical processes in an aquifer system.</title>
        <authorList>
            <person name="Anantharaman K."/>
            <person name="Brown C.T."/>
            <person name="Hug L.A."/>
            <person name="Sharon I."/>
            <person name="Castelle C.J."/>
            <person name="Probst A.J."/>
            <person name="Thomas B.C."/>
            <person name="Singh A."/>
            <person name="Wilkins M.J."/>
            <person name="Karaoz U."/>
            <person name="Brodie E.L."/>
            <person name="Williams K.H."/>
            <person name="Hubbard S.S."/>
            <person name="Banfield J.F."/>
        </authorList>
    </citation>
    <scope>NUCLEOTIDE SEQUENCE [LARGE SCALE GENOMIC DNA]</scope>
</reference>
<dbReference type="PANTHER" id="PTHR32432">
    <property type="entry name" value="CELL DIVISION PROTEIN FTSA-RELATED"/>
    <property type="match status" value="1"/>
</dbReference>
<dbReference type="Gene3D" id="3.30.1490.110">
    <property type="match status" value="1"/>
</dbReference>
<dbReference type="AlphaFoldDB" id="A0A1F8EWZ4"/>
<dbReference type="InterPro" id="IPR043129">
    <property type="entry name" value="ATPase_NBD"/>
</dbReference>
<comment type="similarity">
    <text evidence="5 6">Belongs to the FtsA/MreB family.</text>
</comment>
<dbReference type="CDD" id="cd24048">
    <property type="entry name" value="ASKHA_NBD_FtsA"/>
    <property type="match status" value="1"/>
</dbReference>
<dbReference type="GO" id="GO:0043093">
    <property type="term" value="P:FtsZ-dependent cytokinesis"/>
    <property type="evidence" value="ECO:0007669"/>
    <property type="project" value="UniProtKB-UniRule"/>
</dbReference>
<dbReference type="PANTHER" id="PTHR32432:SF4">
    <property type="entry name" value="CELL DIVISION PROTEIN FTSA"/>
    <property type="match status" value="1"/>
</dbReference>
<protein>
    <recommendedName>
        <fullName evidence="5 6">Cell division protein FtsA</fullName>
    </recommendedName>
</protein>
<dbReference type="PIRSF" id="PIRSF003101">
    <property type="entry name" value="FtsA"/>
    <property type="match status" value="1"/>
</dbReference>
<sequence length="412" mass="45113">MRQHLITGIDIGNHAVKTVIAELNRDTLRPHIVGVGEALSTGLRRGVIFDMEETINNIRGSVSQAESMSGAKVGRAYVSVNGLHVRTQLSRGVIVVSRADNEITQNDIDRVIEAASTINLPPNREIIHTIPKSFTIDGQEHVKNPLGMRGVRLEAEVTLVEGLSPHIRNLAKCINANDIEVTEFVFAPLAAAKSVLDKHQREHGVLSIDFGGGVSSMSLFHEGDLVHTVILPIGSRHITNDLAVAFRTSMDKAEKIKCLYGSISTDASGKKDKVDISELLNEEDFVVPRAQINKVIDYRVAELFDFISEEMKKLPRNYLLPAGVVLAGGGANLDGLVNFTKNRLKLAVRTGGEYFIDGLSDRISDPAFAVAVGMVLWGFEKEFSGSKMPMSARLSSFDGLQKVSKWFKNFMP</sequence>
<accession>A0A1F8EWZ4</accession>
<dbReference type="Pfam" id="PF14450">
    <property type="entry name" value="FtsA"/>
    <property type="match status" value="1"/>
</dbReference>
<dbReference type="Pfam" id="PF02491">
    <property type="entry name" value="SHS2_FTSA"/>
    <property type="match status" value="1"/>
</dbReference>
<comment type="subcellular location">
    <subcellularLocation>
        <location evidence="5">Cell membrane</location>
        <topology evidence="5">Peripheral membrane protein</topology>
        <orientation evidence="5">Cytoplasmic side</orientation>
    </subcellularLocation>
    <text evidence="5">Localizes to the Z ring in an FtsZ-dependent manner. Targeted to the membrane through a conserved C-terminal amphipathic helix.</text>
</comment>
<evidence type="ECO:0000256" key="4">
    <source>
        <dbReference type="ARBA" id="ARBA00023306"/>
    </source>
</evidence>
<evidence type="ECO:0000256" key="3">
    <source>
        <dbReference type="ARBA" id="ARBA00023136"/>
    </source>
</evidence>
<name>A0A1F8EWZ4_9BACT</name>
<evidence type="ECO:0000259" key="7">
    <source>
        <dbReference type="SMART" id="SM00842"/>
    </source>
</evidence>
<proteinExistence type="inferred from homology"/>
<dbReference type="SMART" id="SM00842">
    <property type="entry name" value="FtsA"/>
    <property type="match status" value="1"/>
</dbReference>
<keyword evidence="1 5" id="KW-1003">Cell membrane</keyword>
<dbReference type="HAMAP" id="MF_02033">
    <property type="entry name" value="FtsA"/>
    <property type="match status" value="1"/>
</dbReference>
<dbReference type="InterPro" id="IPR050696">
    <property type="entry name" value="FtsA/MreB"/>
</dbReference>
<keyword evidence="3 5" id="KW-0472">Membrane</keyword>
<dbReference type="GO" id="GO:0009898">
    <property type="term" value="C:cytoplasmic side of plasma membrane"/>
    <property type="evidence" value="ECO:0007669"/>
    <property type="project" value="UniProtKB-UniRule"/>
</dbReference>
<dbReference type="STRING" id="1802668.A2831_00810"/>
<dbReference type="NCBIfam" id="TIGR01174">
    <property type="entry name" value="ftsA"/>
    <property type="match status" value="1"/>
</dbReference>
<feature type="domain" description="SHS2" evidence="7">
    <location>
        <begin position="6"/>
        <end position="195"/>
    </location>
</feature>
<evidence type="ECO:0000256" key="6">
    <source>
        <dbReference type="PIRNR" id="PIRNR003101"/>
    </source>
</evidence>
<evidence type="ECO:0000256" key="1">
    <source>
        <dbReference type="ARBA" id="ARBA00022475"/>
    </source>
</evidence>
<evidence type="ECO:0000256" key="5">
    <source>
        <dbReference type="HAMAP-Rule" id="MF_02033"/>
    </source>
</evidence>
<evidence type="ECO:0000256" key="2">
    <source>
        <dbReference type="ARBA" id="ARBA00022618"/>
    </source>
</evidence>
<comment type="function">
    <text evidence="5 6">Cell division protein that is involved in the assembly of the Z ring. May serve as a membrane anchor for the Z ring.</text>
</comment>
<organism evidence="8 9">
    <name type="scientific">Candidatus Yanofskybacteria bacterium RIFCSPHIGHO2_01_FULL_44_17</name>
    <dbReference type="NCBI Taxonomy" id="1802668"/>
    <lineage>
        <taxon>Bacteria</taxon>
        <taxon>Candidatus Yanofskyibacteriota</taxon>
    </lineage>
</organism>
<dbReference type="GO" id="GO:0032153">
    <property type="term" value="C:cell division site"/>
    <property type="evidence" value="ECO:0007669"/>
    <property type="project" value="UniProtKB-UniRule"/>
</dbReference>
<dbReference type="Proteomes" id="UP000177507">
    <property type="component" value="Unassembled WGS sequence"/>
</dbReference>
<dbReference type="EMBL" id="MGJI01000019">
    <property type="protein sequence ID" value="OGN04546.1"/>
    <property type="molecule type" value="Genomic_DNA"/>
</dbReference>
<gene>
    <name evidence="5" type="primary">ftsA</name>
    <name evidence="8" type="ORF">A2831_00810</name>
</gene>
<keyword evidence="4 5" id="KW-0131">Cell cycle</keyword>